<organism evidence="6 7">
    <name type="scientific">Leeia aquatica</name>
    <dbReference type="NCBI Taxonomy" id="2725557"/>
    <lineage>
        <taxon>Bacteria</taxon>
        <taxon>Pseudomonadati</taxon>
        <taxon>Pseudomonadota</taxon>
        <taxon>Betaproteobacteria</taxon>
        <taxon>Neisseriales</taxon>
        <taxon>Leeiaceae</taxon>
        <taxon>Leeia</taxon>
    </lineage>
</organism>
<dbReference type="CDD" id="cd08412">
    <property type="entry name" value="PBP2_PAO1_like"/>
    <property type="match status" value="1"/>
</dbReference>
<evidence type="ECO:0000313" key="7">
    <source>
        <dbReference type="Proteomes" id="UP000587991"/>
    </source>
</evidence>
<dbReference type="GO" id="GO:0003700">
    <property type="term" value="F:DNA-binding transcription factor activity"/>
    <property type="evidence" value="ECO:0007669"/>
    <property type="project" value="InterPro"/>
</dbReference>
<dbReference type="InterPro" id="IPR036390">
    <property type="entry name" value="WH_DNA-bd_sf"/>
</dbReference>
<reference evidence="6 7" key="1">
    <citation type="submission" date="2020-04" db="EMBL/GenBank/DDBJ databases">
        <title>Draft genome of Leeia sp. IMCC25680.</title>
        <authorList>
            <person name="Song J."/>
            <person name="Cho J.-C."/>
        </authorList>
    </citation>
    <scope>NUCLEOTIDE SEQUENCE [LARGE SCALE GENOMIC DNA]</scope>
    <source>
        <strain evidence="6 7">IMCC25680</strain>
    </source>
</reference>
<keyword evidence="7" id="KW-1185">Reference proteome</keyword>
<dbReference type="SUPFAM" id="SSF46785">
    <property type="entry name" value="Winged helix' DNA-binding domain"/>
    <property type="match status" value="1"/>
</dbReference>
<dbReference type="PANTHER" id="PTHR30346:SF0">
    <property type="entry name" value="HCA OPERON TRANSCRIPTIONAL ACTIVATOR HCAR"/>
    <property type="match status" value="1"/>
</dbReference>
<evidence type="ECO:0000256" key="1">
    <source>
        <dbReference type="ARBA" id="ARBA00009437"/>
    </source>
</evidence>
<dbReference type="GO" id="GO:0032993">
    <property type="term" value="C:protein-DNA complex"/>
    <property type="evidence" value="ECO:0007669"/>
    <property type="project" value="TreeGrafter"/>
</dbReference>
<keyword evidence="3" id="KW-0238">DNA-binding</keyword>
<comment type="caution">
    <text evidence="6">The sequence shown here is derived from an EMBL/GenBank/DDBJ whole genome shotgun (WGS) entry which is preliminary data.</text>
</comment>
<dbReference type="InterPro" id="IPR036388">
    <property type="entry name" value="WH-like_DNA-bd_sf"/>
</dbReference>
<dbReference type="InterPro" id="IPR005119">
    <property type="entry name" value="LysR_subst-bd"/>
</dbReference>
<evidence type="ECO:0000256" key="4">
    <source>
        <dbReference type="ARBA" id="ARBA00023163"/>
    </source>
</evidence>
<dbReference type="Gene3D" id="1.10.10.10">
    <property type="entry name" value="Winged helix-like DNA-binding domain superfamily/Winged helix DNA-binding domain"/>
    <property type="match status" value="1"/>
</dbReference>
<gene>
    <name evidence="6" type="ORF">HF682_08995</name>
</gene>
<keyword evidence="2" id="KW-0805">Transcription regulation</keyword>
<dbReference type="RefSeq" id="WP_168876833.1">
    <property type="nucleotide sequence ID" value="NZ_JABAIM010000001.1"/>
</dbReference>
<dbReference type="PANTHER" id="PTHR30346">
    <property type="entry name" value="TRANSCRIPTIONAL DUAL REGULATOR HCAR-RELATED"/>
    <property type="match status" value="1"/>
</dbReference>
<name>A0A847S5Z7_9NEIS</name>
<proteinExistence type="inferred from homology"/>
<evidence type="ECO:0000256" key="3">
    <source>
        <dbReference type="ARBA" id="ARBA00023125"/>
    </source>
</evidence>
<dbReference type="InterPro" id="IPR000847">
    <property type="entry name" value="LysR_HTH_N"/>
</dbReference>
<protein>
    <submittedName>
        <fullName evidence="6">LysR family transcriptional regulator</fullName>
    </submittedName>
</protein>
<dbReference type="PROSITE" id="PS50931">
    <property type="entry name" value="HTH_LYSR"/>
    <property type="match status" value="1"/>
</dbReference>
<dbReference type="Gene3D" id="3.40.190.10">
    <property type="entry name" value="Periplasmic binding protein-like II"/>
    <property type="match status" value="2"/>
</dbReference>
<dbReference type="Proteomes" id="UP000587991">
    <property type="component" value="Unassembled WGS sequence"/>
</dbReference>
<evidence type="ECO:0000259" key="5">
    <source>
        <dbReference type="PROSITE" id="PS50931"/>
    </source>
</evidence>
<sequence>MSLSFRQVKYFVATAEMGQISMAAAELCISQSTVTTAIKELEQMLGTDLFQRTSHGMVLTEAGRRFLPLARQILDSISEAMKLTHANETITGTLRIAATYTVLGYFLPHHLQRLSNLLPEVSINLFELNREVIEEGLITDRYDLAVVLTSNLVNPELASETFINSQRRLWVPAAHRFLKQEAVTLADVAEEPYIMLTVDEAAYTALRYWNNTPYQPDIRLRTSSVEAVRSIVANGGGIAILSDMVYRPWSLEGKRIETVQLQDPVPAMAVGLAWKKSSEFTPAMIAVRSYFRQMFMGPSSMPPVYRQT</sequence>
<dbReference type="PRINTS" id="PR00039">
    <property type="entry name" value="HTHLYSR"/>
</dbReference>
<dbReference type="SUPFAM" id="SSF53850">
    <property type="entry name" value="Periplasmic binding protein-like II"/>
    <property type="match status" value="1"/>
</dbReference>
<comment type="similarity">
    <text evidence="1">Belongs to the LysR transcriptional regulatory family.</text>
</comment>
<dbReference type="FunFam" id="1.10.10.10:FF:000001">
    <property type="entry name" value="LysR family transcriptional regulator"/>
    <property type="match status" value="1"/>
</dbReference>
<evidence type="ECO:0000313" key="6">
    <source>
        <dbReference type="EMBL" id="NLR75294.1"/>
    </source>
</evidence>
<accession>A0A847S5Z7</accession>
<dbReference type="Pfam" id="PF00126">
    <property type="entry name" value="HTH_1"/>
    <property type="match status" value="1"/>
</dbReference>
<dbReference type="Pfam" id="PF03466">
    <property type="entry name" value="LysR_substrate"/>
    <property type="match status" value="1"/>
</dbReference>
<dbReference type="AlphaFoldDB" id="A0A847S5Z7"/>
<keyword evidence="4" id="KW-0804">Transcription</keyword>
<evidence type="ECO:0000256" key="2">
    <source>
        <dbReference type="ARBA" id="ARBA00023015"/>
    </source>
</evidence>
<feature type="domain" description="HTH lysR-type" evidence="5">
    <location>
        <begin position="3"/>
        <end position="60"/>
    </location>
</feature>
<dbReference type="EMBL" id="JABAIM010000001">
    <property type="protein sequence ID" value="NLR75294.1"/>
    <property type="molecule type" value="Genomic_DNA"/>
</dbReference>
<dbReference type="GO" id="GO:0003677">
    <property type="term" value="F:DNA binding"/>
    <property type="evidence" value="ECO:0007669"/>
    <property type="project" value="UniProtKB-KW"/>
</dbReference>